<feature type="transmembrane region" description="Helical" evidence="6">
    <location>
        <begin position="111"/>
        <end position="132"/>
    </location>
</feature>
<evidence type="ECO:0000256" key="4">
    <source>
        <dbReference type="ARBA" id="ARBA00022989"/>
    </source>
</evidence>
<keyword evidence="2" id="KW-1003">Cell membrane</keyword>
<proteinExistence type="predicted"/>
<dbReference type="AlphaFoldDB" id="A0A0J8D9H0"/>
<evidence type="ECO:0000256" key="5">
    <source>
        <dbReference type="ARBA" id="ARBA00023136"/>
    </source>
</evidence>
<evidence type="ECO:0000313" key="8">
    <source>
        <dbReference type="Proteomes" id="UP000036756"/>
    </source>
</evidence>
<keyword evidence="8" id="KW-1185">Reference proteome</keyword>
<dbReference type="PANTHER" id="PTHR30086">
    <property type="entry name" value="ARGININE EXPORTER PROTEIN ARGO"/>
    <property type="match status" value="1"/>
</dbReference>
<evidence type="ECO:0000256" key="6">
    <source>
        <dbReference type="SAM" id="Phobius"/>
    </source>
</evidence>
<dbReference type="Proteomes" id="UP000036756">
    <property type="component" value="Unassembled WGS sequence"/>
</dbReference>
<feature type="transmembrane region" description="Helical" evidence="6">
    <location>
        <begin position="68"/>
        <end position="91"/>
    </location>
</feature>
<sequence>MPFNILGAFIGYILISSFTPGPGNILALNTMVQYGWKKGRNLIFGIGAGYATVQFICTMAIYELNEFLTPALAIIKYVGAIYLVCLTIQIIKSKLEQGMNENNANFRTGFLMQLVNVKIYFYIITLLTAYIAPYCNTLPLMLFIGVFVVAVGFIATMTWSFLGLKMQKIYVVHFKLINILLGVFLLYCAFSIIRG</sequence>
<dbReference type="GO" id="GO:0005886">
    <property type="term" value="C:plasma membrane"/>
    <property type="evidence" value="ECO:0007669"/>
    <property type="project" value="UniProtKB-SubCell"/>
</dbReference>
<evidence type="ECO:0000256" key="1">
    <source>
        <dbReference type="ARBA" id="ARBA00004651"/>
    </source>
</evidence>
<dbReference type="EMBL" id="LFVU01000007">
    <property type="protein sequence ID" value="KMT22497.1"/>
    <property type="molecule type" value="Genomic_DNA"/>
</dbReference>
<dbReference type="STRING" id="1121307.CLCY_10c00420"/>
<evidence type="ECO:0000256" key="2">
    <source>
        <dbReference type="ARBA" id="ARBA00022475"/>
    </source>
</evidence>
<feature type="transmembrane region" description="Helical" evidence="6">
    <location>
        <begin position="138"/>
        <end position="164"/>
    </location>
</feature>
<comment type="subcellular location">
    <subcellularLocation>
        <location evidence="1">Cell membrane</location>
        <topology evidence="1">Multi-pass membrane protein</topology>
    </subcellularLocation>
</comment>
<dbReference type="GO" id="GO:0033228">
    <property type="term" value="P:cysteine export across plasma membrane"/>
    <property type="evidence" value="ECO:0007669"/>
    <property type="project" value="TreeGrafter"/>
</dbReference>
<protein>
    <submittedName>
        <fullName evidence="7">Putative cysteine/O-acetylserine efflux protein</fullName>
    </submittedName>
</protein>
<comment type="caution">
    <text evidence="7">The sequence shown here is derived from an EMBL/GenBank/DDBJ whole genome shotgun (WGS) entry which is preliminary data.</text>
</comment>
<feature type="transmembrane region" description="Helical" evidence="6">
    <location>
        <begin position="41"/>
        <end position="62"/>
    </location>
</feature>
<name>A0A0J8D9H0_CLOCY</name>
<dbReference type="PATRIC" id="fig|1121307.3.peg.45"/>
<organism evidence="7 8">
    <name type="scientific">Clostridium cylindrosporum DSM 605</name>
    <dbReference type="NCBI Taxonomy" id="1121307"/>
    <lineage>
        <taxon>Bacteria</taxon>
        <taxon>Bacillati</taxon>
        <taxon>Bacillota</taxon>
        <taxon>Clostridia</taxon>
        <taxon>Eubacteriales</taxon>
        <taxon>Clostridiaceae</taxon>
        <taxon>Clostridium</taxon>
    </lineage>
</organism>
<dbReference type="Pfam" id="PF01810">
    <property type="entry name" value="LysE"/>
    <property type="match status" value="1"/>
</dbReference>
<feature type="transmembrane region" description="Helical" evidence="6">
    <location>
        <begin position="6"/>
        <end position="29"/>
    </location>
</feature>
<dbReference type="OrthoDB" id="198428at2"/>
<feature type="transmembrane region" description="Helical" evidence="6">
    <location>
        <begin position="176"/>
        <end position="193"/>
    </location>
</feature>
<reference evidence="7 8" key="1">
    <citation type="submission" date="2015-06" db="EMBL/GenBank/DDBJ databases">
        <title>Draft genome sequence of the purine-degrading Clostridium cylindrosporum HC-1 (DSM 605).</title>
        <authorList>
            <person name="Poehlein A."/>
            <person name="Schiel-Bengelsdorf B."/>
            <person name="Bengelsdorf F."/>
            <person name="Daniel R."/>
            <person name="Duerre P."/>
        </authorList>
    </citation>
    <scope>NUCLEOTIDE SEQUENCE [LARGE SCALE GENOMIC DNA]</scope>
    <source>
        <strain evidence="7 8">DSM 605</strain>
    </source>
</reference>
<accession>A0A0J8D9H0</accession>
<keyword evidence="3 6" id="KW-0812">Transmembrane</keyword>
<evidence type="ECO:0000313" key="7">
    <source>
        <dbReference type="EMBL" id="KMT22497.1"/>
    </source>
</evidence>
<dbReference type="GO" id="GO:0015171">
    <property type="term" value="F:amino acid transmembrane transporter activity"/>
    <property type="evidence" value="ECO:0007669"/>
    <property type="project" value="TreeGrafter"/>
</dbReference>
<dbReference type="RefSeq" id="WP_048569912.1">
    <property type="nucleotide sequence ID" value="NZ_LFVU01000007.1"/>
</dbReference>
<dbReference type="PANTHER" id="PTHR30086:SF20">
    <property type="entry name" value="ARGININE EXPORTER PROTEIN ARGO-RELATED"/>
    <property type="match status" value="1"/>
</dbReference>
<gene>
    <name evidence="7" type="ORF">CLCY_10c00420</name>
</gene>
<keyword evidence="5 6" id="KW-0472">Membrane</keyword>
<dbReference type="InterPro" id="IPR001123">
    <property type="entry name" value="LeuE-type"/>
</dbReference>
<evidence type="ECO:0000256" key="3">
    <source>
        <dbReference type="ARBA" id="ARBA00022692"/>
    </source>
</evidence>
<keyword evidence="4 6" id="KW-1133">Transmembrane helix</keyword>